<proteinExistence type="predicted"/>
<name>A0ABU2LJP3_9ACTN</name>
<evidence type="ECO:0000313" key="2">
    <source>
        <dbReference type="EMBL" id="MDT0317814.1"/>
    </source>
</evidence>
<accession>A0ABU2LJP3</accession>
<reference evidence="3" key="1">
    <citation type="submission" date="2023-07" db="EMBL/GenBank/DDBJ databases">
        <title>30 novel species of actinomycetes from the DSMZ collection.</title>
        <authorList>
            <person name="Nouioui I."/>
        </authorList>
    </citation>
    <scope>NUCLEOTIDE SEQUENCE [LARGE SCALE GENOMIC DNA]</scope>
    <source>
        <strain evidence="3">DSM 44918</strain>
    </source>
</reference>
<dbReference type="EMBL" id="JAVREM010000003">
    <property type="protein sequence ID" value="MDT0317814.1"/>
    <property type="molecule type" value="Genomic_DNA"/>
</dbReference>
<keyword evidence="1" id="KW-1133">Transmembrane helix</keyword>
<keyword evidence="3" id="KW-1185">Reference proteome</keyword>
<keyword evidence="1" id="KW-0812">Transmembrane</keyword>
<dbReference type="Proteomes" id="UP001183420">
    <property type="component" value="Unassembled WGS sequence"/>
</dbReference>
<sequence>MQLVWTLLAVVTGVLCALFIHSAVVDLFDTELMAALIGAALAAASGAVARSSWHRSQPVTAGRY</sequence>
<evidence type="ECO:0000256" key="1">
    <source>
        <dbReference type="SAM" id="Phobius"/>
    </source>
</evidence>
<evidence type="ECO:0000313" key="3">
    <source>
        <dbReference type="Proteomes" id="UP001183420"/>
    </source>
</evidence>
<protein>
    <submittedName>
        <fullName evidence="2">Uncharacterized protein</fullName>
    </submittedName>
</protein>
<feature type="transmembrane region" description="Helical" evidence="1">
    <location>
        <begin position="32"/>
        <end position="49"/>
    </location>
</feature>
<dbReference type="RefSeq" id="WP_311596009.1">
    <property type="nucleotide sequence ID" value="NZ_JAVREM010000003.1"/>
</dbReference>
<gene>
    <name evidence="2" type="ORF">RNC47_05580</name>
</gene>
<organism evidence="2 3">
    <name type="scientific">Streptomyces millisiae</name>
    <dbReference type="NCBI Taxonomy" id="3075542"/>
    <lineage>
        <taxon>Bacteria</taxon>
        <taxon>Bacillati</taxon>
        <taxon>Actinomycetota</taxon>
        <taxon>Actinomycetes</taxon>
        <taxon>Kitasatosporales</taxon>
        <taxon>Streptomycetaceae</taxon>
        <taxon>Streptomyces</taxon>
    </lineage>
</organism>
<comment type="caution">
    <text evidence="2">The sequence shown here is derived from an EMBL/GenBank/DDBJ whole genome shotgun (WGS) entry which is preliminary data.</text>
</comment>
<keyword evidence="1" id="KW-0472">Membrane</keyword>